<proteinExistence type="predicted"/>
<dbReference type="GO" id="GO:0016787">
    <property type="term" value="F:hydrolase activity"/>
    <property type="evidence" value="ECO:0007669"/>
    <property type="project" value="UniProtKB-KW"/>
</dbReference>
<keyword evidence="4" id="KW-1185">Reference proteome</keyword>
<evidence type="ECO:0000256" key="1">
    <source>
        <dbReference type="SAM" id="MobiDB-lite"/>
    </source>
</evidence>
<evidence type="ECO:0000313" key="3">
    <source>
        <dbReference type="EMBL" id="MDJ1159402.1"/>
    </source>
</evidence>
<dbReference type="InterPro" id="IPR029058">
    <property type="entry name" value="AB_hydrolase_fold"/>
</dbReference>
<keyword evidence="3" id="KW-0378">Hydrolase</keyword>
<dbReference type="RefSeq" id="WP_283741402.1">
    <property type="nucleotide sequence ID" value="NZ_JASJEV010000009.1"/>
</dbReference>
<dbReference type="SUPFAM" id="SSF53474">
    <property type="entry name" value="alpha/beta-Hydrolases"/>
    <property type="match status" value="1"/>
</dbReference>
<dbReference type="PANTHER" id="PTHR43194:SF2">
    <property type="entry name" value="PEROXISOMAL MEMBRANE PROTEIN LPX1"/>
    <property type="match status" value="1"/>
</dbReference>
<dbReference type="EMBL" id="JASJEV010000009">
    <property type="protein sequence ID" value="MDJ1159402.1"/>
    <property type="molecule type" value="Genomic_DNA"/>
</dbReference>
<name>A0ABT7AJ47_9HYPH</name>
<accession>A0ABT7AJ47</accession>
<dbReference type="PANTHER" id="PTHR43194">
    <property type="entry name" value="HYDROLASE ALPHA/BETA FOLD FAMILY"/>
    <property type="match status" value="1"/>
</dbReference>
<reference evidence="3 4" key="1">
    <citation type="submission" date="2023-05" db="EMBL/GenBank/DDBJ databases">
        <title>Chelatococcus sp. nov., a moderately thermophilic bacterium isolated from hot spring microbial mat.</title>
        <authorList>
            <person name="Hu C.-J."/>
            <person name="Li W.-J."/>
        </authorList>
    </citation>
    <scope>NUCLEOTIDE SEQUENCE [LARGE SCALE GENOMIC DNA]</scope>
    <source>
        <strain evidence="3 4">SYSU G07232</strain>
    </source>
</reference>
<dbReference type="InterPro" id="IPR022742">
    <property type="entry name" value="Hydrolase_4"/>
</dbReference>
<dbReference type="InterPro" id="IPR050228">
    <property type="entry name" value="Carboxylesterase_BioH"/>
</dbReference>
<gene>
    <name evidence="3" type="ORF">QNA08_14280</name>
</gene>
<dbReference type="Proteomes" id="UP001321492">
    <property type="component" value="Unassembled WGS sequence"/>
</dbReference>
<evidence type="ECO:0000259" key="2">
    <source>
        <dbReference type="Pfam" id="PF12146"/>
    </source>
</evidence>
<sequence>MTARAGETGEEGEGTMNETTPPRGRARDRAVFTGAAGNRLVATVAGEGPRVALLLHGGGQTRHAWAETAERLAAAGWTAIALDQRGHGESEWPAEGAYAFPDYAGDAAAVARTVAAERGTRPVAIGASLGGIASLLALGAGAVFSGLVLVDIVPQMDPRGVAHVQGFMRARAREGFASVEEAADAVAAYLPHRPRPRSLEGLRKNLRLDPDGRWRWHWDPRFLDGPRSVNTDWAAVGEALHEAARNLAVPSLLVRGGSSELVSEAAARAFLEMAPATEFADIAEARHMVAGDRNDAFAAAILDFLARRFA</sequence>
<dbReference type="Pfam" id="PF12146">
    <property type="entry name" value="Hydrolase_4"/>
    <property type="match status" value="1"/>
</dbReference>
<feature type="region of interest" description="Disordered" evidence="1">
    <location>
        <begin position="1"/>
        <end position="25"/>
    </location>
</feature>
<protein>
    <submittedName>
        <fullName evidence="3">Alpha/beta hydrolase</fullName>
    </submittedName>
</protein>
<feature type="domain" description="Serine aminopeptidase S33" evidence="2">
    <location>
        <begin position="52"/>
        <end position="293"/>
    </location>
</feature>
<evidence type="ECO:0000313" key="4">
    <source>
        <dbReference type="Proteomes" id="UP001321492"/>
    </source>
</evidence>
<organism evidence="3 4">
    <name type="scientific">Chelatococcus albus</name>
    <dbReference type="NCBI Taxonomy" id="3047466"/>
    <lineage>
        <taxon>Bacteria</taxon>
        <taxon>Pseudomonadati</taxon>
        <taxon>Pseudomonadota</taxon>
        <taxon>Alphaproteobacteria</taxon>
        <taxon>Hyphomicrobiales</taxon>
        <taxon>Chelatococcaceae</taxon>
        <taxon>Chelatococcus</taxon>
    </lineage>
</organism>
<comment type="caution">
    <text evidence="3">The sequence shown here is derived from an EMBL/GenBank/DDBJ whole genome shotgun (WGS) entry which is preliminary data.</text>
</comment>
<dbReference type="Gene3D" id="3.40.50.1820">
    <property type="entry name" value="alpha/beta hydrolase"/>
    <property type="match status" value="1"/>
</dbReference>